<evidence type="ECO:0000313" key="2">
    <source>
        <dbReference type="Proteomes" id="UP000248054"/>
    </source>
</evidence>
<dbReference type="EMBL" id="QJTD01000042">
    <property type="protein sequence ID" value="PYE78206.1"/>
    <property type="molecule type" value="Genomic_DNA"/>
</dbReference>
<organism evidence="1 2">
    <name type="scientific">Winogradskyella epiphytica</name>
    <dbReference type="NCBI Taxonomy" id="262005"/>
    <lineage>
        <taxon>Bacteria</taxon>
        <taxon>Pseudomonadati</taxon>
        <taxon>Bacteroidota</taxon>
        <taxon>Flavobacteriia</taxon>
        <taxon>Flavobacteriales</taxon>
        <taxon>Flavobacteriaceae</taxon>
        <taxon>Winogradskyella</taxon>
    </lineage>
</organism>
<dbReference type="OrthoDB" id="4829274at2"/>
<dbReference type="RefSeq" id="WP_110476708.1">
    <property type="nucleotide sequence ID" value="NZ_BMWQ01000041.1"/>
</dbReference>
<proteinExistence type="predicted"/>
<reference evidence="1 2" key="1">
    <citation type="submission" date="2018-06" db="EMBL/GenBank/DDBJ databases">
        <title>Genomic Encyclopedia of Type Strains, Phase III (KMG-III): the genomes of soil and plant-associated and newly described type strains.</title>
        <authorList>
            <person name="Whitman W."/>
        </authorList>
    </citation>
    <scope>NUCLEOTIDE SEQUENCE [LARGE SCALE GENOMIC DNA]</scope>
    <source>
        <strain evidence="1 2">CECT 7945</strain>
    </source>
</reference>
<dbReference type="AlphaFoldDB" id="A0A2V4XVT1"/>
<sequence>MLSKSIEQLENDYWKDEIEFPSNLVINCHKYRKIPIKDLTIEQLRLLISQKIGIEYLTELAIKKLELNILAEGDLYEGDLLQAVLSLPTEFWNEKQTEFLTLQNLVEKNSELIKTELGEKKFDRINEKIKASAQQSTVVKNK</sequence>
<dbReference type="Pfam" id="PF18616">
    <property type="entry name" value="CdiI_3"/>
    <property type="match status" value="1"/>
</dbReference>
<name>A0A2V4XVT1_9FLAO</name>
<gene>
    <name evidence="1" type="ORF">DFQ11_1421</name>
</gene>
<dbReference type="InterPro" id="IPR040547">
    <property type="entry name" value="CdiI"/>
</dbReference>
<keyword evidence="2" id="KW-1185">Reference proteome</keyword>
<evidence type="ECO:0000313" key="1">
    <source>
        <dbReference type="EMBL" id="PYE78206.1"/>
    </source>
</evidence>
<protein>
    <submittedName>
        <fullName evidence="1">Uncharacterized protein</fullName>
    </submittedName>
</protein>
<comment type="caution">
    <text evidence="1">The sequence shown here is derived from an EMBL/GenBank/DDBJ whole genome shotgun (WGS) entry which is preliminary data.</text>
</comment>
<dbReference type="CDD" id="cd20691">
    <property type="entry name" value="CdiI_EC536-like"/>
    <property type="match status" value="1"/>
</dbReference>
<accession>A0A2V4XVT1</accession>
<dbReference type="Proteomes" id="UP000248054">
    <property type="component" value="Unassembled WGS sequence"/>
</dbReference>